<feature type="domain" description="SAF" evidence="7">
    <location>
        <begin position="121"/>
        <end position="183"/>
    </location>
</feature>
<gene>
    <name evidence="8" type="primary">flgA</name>
    <name evidence="8" type="ORF">BBB56_02085</name>
</gene>
<comment type="function">
    <text evidence="6">Involved in the assembly process of the P-ring formation. It may associate with FlgF on the rod constituting a structure essential for the P-ring assembly or may act as a modulator protein for the P-ring assembly.</text>
</comment>
<proteinExistence type="inferred from homology"/>
<dbReference type="PANTHER" id="PTHR36307:SF1">
    <property type="entry name" value="FLAGELLA BASAL BODY P-RING FORMATION PROTEIN FLGA"/>
    <property type="match status" value="1"/>
</dbReference>
<protein>
    <recommendedName>
        <fullName evidence="3">Flagella basal body P-ring formation protein FlgA</fullName>
    </recommendedName>
</protein>
<evidence type="ECO:0000313" key="9">
    <source>
        <dbReference type="Proteomes" id="UP000281332"/>
    </source>
</evidence>
<keyword evidence="8" id="KW-0282">Flagellum</keyword>
<dbReference type="Gene3D" id="3.90.1210.10">
    <property type="entry name" value="Antifreeze-like/N-acetylneuraminic acid synthase C-terminal domain"/>
    <property type="match status" value="1"/>
</dbReference>
<evidence type="ECO:0000256" key="2">
    <source>
        <dbReference type="ARBA" id="ARBA00010474"/>
    </source>
</evidence>
<dbReference type="PANTHER" id="PTHR36307">
    <property type="entry name" value="FLAGELLA BASAL BODY P-RING FORMATION PROTEIN FLGA"/>
    <property type="match status" value="1"/>
</dbReference>
<dbReference type="Gene3D" id="2.30.30.760">
    <property type="match status" value="1"/>
</dbReference>
<organism evidence="8 9">
    <name type="scientific">Candidatus Pantoea deserta</name>
    <dbReference type="NCBI Taxonomy" id="1869313"/>
    <lineage>
        <taxon>Bacteria</taxon>
        <taxon>Pseudomonadati</taxon>
        <taxon>Pseudomonadota</taxon>
        <taxon>Gammaproteobacteria</taxon>
        <taxon>Enterobacterales</taxon>
        <taxon>Erwiniaceae</taxon>
        <taxon>Pantoea</taxon>
    </lineage>
</organism>
<comment type="similarity">
    <text evidence="2">Belongs to the FlgA family.</text>
</comment>
<keyword evidence="8" id="KW-0969">Cilium</keyword>
<sequence length="252" mass="27681">MRFNNLFSFNHDNQHLLNKRSLFSLFIFFLGLNMVLPARADDAALKTRIAALFNQSELLPPQANPVLNLTLLTPPAQLATLCATPALSLSGPLNRLSGLHSIIARCDARRRFIQVRLEVMATWWQAARAIQPGQTVMRDDIRAQRGSLAHAPAGLLFEAQRIIGRVALRTIRPGEPLTERQLRQQWMIKAGQKVDILYIGNGFRISASGKALDNAALNAHLRIQSASGQIITATAIAVGKAQVTVDNPDAAR</sequence>
<dbReference type="Proteomes" id="UP000281332">
    <property type="component" value="Unassembled WGS sequence"/>
</dbReference>
<reference evidence="8 9" key="1">
    <citation type="submission" date="2018-11" db="EMBL/GenBank/DDBJ databases">
        <title>Whole genome sequencing of Pantoea sp. RIT388.</title>
        <authorList>
            <person name="Gan H.M."/>
            <person name="Hudson A.O."/>
        </authorList>
    </citation>
    <scope>NUCLEOTIDE SEQUENCE [LARGE SCALE GENOMIC DNA]</scope>
    <source>
        <strain evidence="8 9">RIT388</strain>
    </source>
</reference>
<dbReference type="NCBIfam" id="TIGR03170">
    <property type="entry name" value="flgA_cterm"/>
    <property type="match status" value="1"/>
</dbReference>
<name>A0A3N4P8P9_9GAMM</name>
<dbReference type="InterPro" id="IPR017585">
    <property type="entry name" value="SAF_FlgA"/>
</dbReference>
<keyword evidence="8" id="KW-0966">Cell projection</keyword>
<dbReference type="CDD" id="cd11614">
    <property type="entry name" value="SAF_CpaB_FlgA_like"/>
    <property type="match status" value="1"/>
</dbReference>
<evidence type="ECO:0000256" key="5">
    <source>
        <dbReference type="ARBA" id="ARBA00022764"/>
    </source>
</evidence>
<comment type="caution">
    <text evidence="8">The sequence shown here is derived from an EMBL/GenBank/DDBJ whole genome shotgun (WGS) entry which is preliminary data.</text>
</comment>
<dbReference type="GO" id="GO:0044780">
    <property type="term" value="P:bacterial-type flagellum assembly"/>
    <property type="evidence" value="ECO:0007669"/>
    <property type="project" value="InterPro"/>
</dbReference>
<evidence type="ECO:0000256" key="3">
    <source>
        <dbReference type="ARBA" id="ARBA00014754"/>
    </source>
</evidence>
<comment type="subcellular location">
    <subcellularLocation>
        <location evidence="1">Periplasm</location>
    </subcellularLocation>
</comment>
<evidence type="ECO:0000256" key="1">
    <source>
        <dbReference type="ARBA" id="ARBA00004418"/>
    </source>
</evidence>
<evidence type="ECO:0000259" key="7">
    <source>
        <dbReference type="SMART" id="SM00858"/>
    </source>
</evidence>
<dbReference type="InterPro" id="IPR039246">
    <property type="entry name" value="Flagellar_FlgA"/>
</dbReference>
<dbReference type="Pfam" id="PF13144">
    <property type="entry name" value="ChapFlgA"/>
    <property type="match status" value="1"/>
</dbReference>
<dbReference type="SMART" id="SM00858">
    <property type="entry name" value="SAF"/>
    <property type="match status" value="1"/>
</dbReference>
<keyword evidence="5" id="KW-0574">Periplasm</keyword>
<evidence type="ECO:0000256" key="4">
    <source>
        <dbReference type="ARBA" id="ARBA00022729"/>
    </source>
</evidence>
<evidence type="ECO:0000313" key="8">
    <source>
        <dbReference type="EMBL" id="RPE04646.1"/>
    </source>
</evidence>
<dbReference type="GO" id="GO:0042597">
    <property type="term" value="C:periplasmic space"/>
    <property type="evidence" value="ECO:0007669"/>
    <property type="project" value="UniProtKB-SubCell"/>
</dbReference>
<evidence type="ECO:0000256" key="6">
    <source>
        <dbReference type="ARBA" id="ARBA00025643"/>
    </source>
</evidence>
<accession>A0A3N4P8P9</accession>
<keyword evidence="4" id="KW-0732">Signal</keyword>
<dbReference type="AlphaFoldDB" id="A0A3N4P8P9"/>
<dbReference type="InterPro" id="IPR013974">
    <property type="entry name" value="SAF"/>
</dbReference>
<dbReference type="EMBL" id="RMVG01000001">
    <property type="protein sequence ID" value="RPE04646.1"/>
    <property type="molecule type" value="Genomic_DNA"/>
</dbReference>
<keyword evidence="9" id="KW-1185">Reference proteome</keyword>